<protein>
    <submittedName>
        <fullName evidence="2">Uncharacterized protein</fullName>
    </submittedName>
</protein>
<feature type="transmembrane region" description="Helical" evidence="1">
    <location>
        <begin position="382"/>
        <end position="407"/>
    </location>
</feature>
<dbReference type="InterPro" id="IPR046671">
    <property type="entry name" value="DUF6541"/>
</dbReference>
<reference evidence="2 3" key="1">
    <citation type="submission" date="2023-08" db="EMBL/GenBank/DDBJ databases">
        <title>Arthrobacter horti sp. nov., isolated from forest soil.</title>
        <authorList>
            <person name="Park M."/>
        </authorList>
    </citation>
    <scope>NUCLEOTIDE SEQUENCE [LARGE SCALE GENOMIC DNA]</scope>
    <source>
        <strain evidence="2 3">YJM1</strain>
    </source>
</reference>
<evidence type="ECO:0000256" key="1">
    <source>
        <dbReference type="SAM" id="Phobius"/>
    </source>
</evidence>
<accession>A0ABT9INT1</accession>
<keyword evidence="1" id="KW-0472">Membrane</keyword>
<dbReference type="Proteomes" id="UP001232725">
    <property type="component" value="Unassembled WGS sequence"/>
</dbReference>
<keyword evidence="1" id="KW-0812">Transmembrane</keyword>
<feature type="transmembrane region" description="Helical" evidence="1">
    <location>
        <begin position="310"/>
        <end position="329"/>
    </location>
</feature>
<feature type="transmembrane region" description="Helical" evidence="1">
    <location>
        <begin position="511"/>
        <end position="531"/>
    </location>
</feature>
<name>A0ABT9INT1_9MICC</name>
<feature type="transmembrane region" description="Helical" evidence="1">
    <location>
        <begin position="454"/>
        <end position="474"/>
    </location>
</feature>
<feature type="transmembrane region" description="Helical" evidence="1">
    <location>
        <begin position="201"/>
        <end position="222"/>
    </location>
</feature>
<keyword evidence="3" id="KW-1185">Reference proteome</keyword>
<sequence length="684" mass="73035">MSWWETLPTLALSLAVYAIPGLALLIAAGVRGLNLAALAAPVTATVVACAGVVFGYAHIPFNPVSIAALTVILTLLVLAIRWFLKWRGAPVTRLVPQHNGALQSMNLGRALTRLILPLAVLVPAAIIGYRYMTGFGHADSFSETFDNIYHLNAVRFIADTQSANTATIGNLTEASRGMYPVGMHAVMALVFMLGAPSITVAVNWVTILLGAVIWPLSCIFLVSRIIGMRPLGLLATGVLSAAFSGFPYLMVGWGVLYPNHAALALLPACLGLLIEGTGATQTELKLQWPALILFAVTAPGLALAHPSALVALMAFGAPIVVAVLFRSFFAWRRQEIVTRTLIGRLGLVVMYAVVGLVVWVKARPAAAGWTGFQTNARAIGEVLTSAPMGSTIAWVIAILTLFGLYVISRNFTRLWWVAAMYAIGGLLYVIVSSWPAGAFRDFMTGVWYNDSFRLAALLPIVTLPVVALGADWMLGRLHGWLVYAKRESSSGNAGLPVTRSRQKLTRMAGSMPARVAAVIPVLATLVVGLLGQGGSLNAVQDRISTAFAITNDNSLVSTDELTLIKQLPGLVPLGEVLVGNPRTGASLTYAFTGIHVLEPHIFGVRSPDEQYLIDHWDEAAYNPKVCSLIKKENAHYALDFGAREITPRPEPLEGTRDLTSGSAPGMELIKSVGSARLFKVTACG</sequence>
<feature type="transmembrane region" description="Helical" evidence="1">
    <location>
        <begin position="35"/>
        <end position="59"/>
    </location>
</feature>
<feature type="transmembrane region" description="Helical" evidence="1">
    <location>
        <begin position="341"/>
        <end position="362"/>
    </location>
</feature>
<gene>
    <name evidence="2" type="ORF">Q9R02_08750</name>
</gene>
<feature type="transmembrane region" description="Helical" evidence="1">
    <location>
        <begin position="6"/>
        <end position="28"/>
    </location>
</feature>
<feature type="transmembrane region" description="Helical" evidence="1">
    <location>
        <begin position="65"/>
        <end position="84"/>
    </location>
</feature>
<dbReference type="EMBL" id="JAVALS010000004">
    <property type="protein sequence ID" value="MDP5227237.1"/>
    <property type="molecule type" value="Genomic_DNA"/>
</dbReference>
<keyword evidence="1" id="KW-1133">Transmembrane helix</keyword>
<organism evidence="2 3">
    <name type="scientific">Arthrobacter horti</name>
    <dbReference type="NCBI Taxonomy" id="3068273"/>
    <lineage>
        <taxon>Bacteria</taxon>
        <taxon>Bacillati</taxon>
        <taxon>Actinomycetota</taxon>
        <taxon>Actinomycetes</taxon>
        <taxon>Micrococcales</taxon>
        <taxon>Micrococcaceae</taxon>
        <taxon>Arthrobacter</taxon>
    </lineage>
</organism>
<proteinExistence type="predicted"/>
<dbReference type="RefSeq" id="WP_305996283.1">
    <property type="nucleotide sequence ID" value="NZ_JAVALS010000004.1"/>
</dbReference>
<dbReference type="Pfam" id="PF20176">
    <property type="entry name" value="DUF6541"/>
    <property type="match status" value="1"/>
</dbReference>
<comment type="caution">
    <text evidence="2">The sequence shown here is derived from an EMBL/GenBank/DDBJ whole genome shotgun (WGS) entry which is preliminary data.</text>
</comment>
<feature type="transmembrane region" description="Helical" evidence="1">
    <location>
        <begin position="231"/>
        <end position="250"/>
    </location>
</feature>
<feature type="transmembrane region" description="Helical" evidence="1">
    <location>
        <begin position="114"/>
        <end position="132"/>
    </location>
</feature>
<evidence type="ECO:0000313" key="2">
    <source>
        <dbReference type="EMBL" id="MDP5227237.1"/>
    </source>
</evidence>
<evidence type="ECO:0000313" key="3">
    <source>
        <dbReference type="Proteomes" id="UP001232725"/>
    </source>
</evidence>
<feature type="transmembrane region" description="Helical" evidence="1">
    <location>
        <begin position="414"/>
        <end position="434"/>
    </location>
</feature>